<dbReference type="AlphaFoldDB" id="A0A3N4M656"/>
<dbReference type="InterPro" id="IPR000073">
    <property type="entry name" value="AB_hydrolase_1"/>
</dbReference>
<proteinExistence type="predicted"/>
<accession>A0A3N4M656</accession>
<dbReference type="STRING" id="1051890.A0A3N4M656"/>
<protein>
    <submittedName>
        <fullName evidence="2">Alpha/beta-hydrolase</fullName>
    </submittedName>
</protein>
<reference evidence="2 3" key="1">
    <citation type="journal article" date="2018" name="Nat. Ecol. Evol.">
        <title>Pezizomycetes genomes reveal the molecular basis of ectomycorrhizal truffle lifestyle.</title>
        <authorList>
            <person name="Murat C."/>
            <person name="Payen T."/>
            <person name="Noel B."/>
            <person name="Kuo A."/>
            <person name="Morin E."/>
            <person name="Chen J."/>
            <person name="Kohler A."/>
            <person name="Krizsan K."/>
            <person name="Balestrini R."/>
            <person name="Da Silva C."/>
            <person name="Montanini B."/>
            <person name="Hainaut M."/>
            <person name="Levati E."/>
            <person name="Barry K.W."/>
            <person name="Belfiori B."/>
            <person name="Cichocki N."/>
            <person name="Clum A."/>
            <person name="Dockter R.B."/>
            <person name="Fauchery L."/>
            <person name="Guy J."/>
            <person name="Iotti M."/>
            <person name="Le Tacon F."/>
            <person name="Lindquist E.A."/>
            <person name="Lipzen A."/>
            <person name="Malagnac F."/>
            <person name="Mello A."/>
            <person name="Molinier V."/>
            <person name="Miyauchi S."/>
            <person name="Poulain J."/>
            <person name="Riccioni C."/>
            <person name="Rubini A."/>
            <person name="Sitrit Y."/>
            <person name="Splivallo R."/>
            <person name="Traeger S."/>
            <person name="Wang M."/>
            <person name="Zifcakova L."/>
            <person name="Wipf D."/>
            <person name="Zambonelli A."/>
            <person name="Paolocci F."/>
            <person name="Nowrousian M."/>
            <person name="Ottonello S."/>
            <person name="Baldrian P."/>
            <person name="Spatafora J.W."/>
            <person name="Henrissat B."/>
            <person name="Nagy L.G."/>
            <person name="Aury J.M."/>
            <person name="Wincker P."/>
            <person name="Grigoriev I.V."/>
            <person name="Bonfante P."/>
            <person name="Martin F.M."/>
        </authorList>
    </citation>
    <scope>NUCLEOTIDE SEQUENCE [LARGE SCALE GENOMIC DNA]</scope>
    <source>
        <strain evidence="2 3">ATCC MYA-4762</strain>
    </source>
</reference>
<gene>
    <name evidence="2" type="ORF">L211DRAFT_865075</name>
</gene>
<dbReference type="Pfam" id="PF12697">
    <property type="entry name" value="Abhydrolase_6"/>
    <property type="match status" value="1"/>
</dbReference>
<dbReference type="EMBL" id="ML121529">
    <property type="protein sequence ID" value="RPB28502.1"/>
    <property type="molecule type" value="Genomic_DNA"/>
</dbReference>
<organism evidence="2 3">
    <name type="scientific">Terfezia boudieri ATCC MYA-4762</name>
    <dbReference type="NCBI Taxonomy" id="1051890"/>
    <lineage>
        <taxon>Eukaryota</taxon>
        <taxon>Fungi</taxon>
        <taxon>Dikarya</taxon>
        <taxon>Ascomycota</taxon>
        <taxon>Pezizomycotina</taxon>
        <taxon>Pezizomycetes</taxon>
        <taxon>Pezizales</taxon>
        <taxon>Pezizaceae</taxon>
        <taxon>Terfezia</taxon>
    </lineage>
</organism>
<evidence type="ECO:0000313" key="2">
    <source>
        <dbReference type="EMBL" id="RPB28502.1"/>
    </source>
</evidence>
<dbReference type="Gene3D" id="3.40.50.1820">
    <property type="entry name" value="alpha/beta hydrolase"/>
    <property type="match status" value="1"/>
</dbReference>
<dbReference type="InParanoid" id="A0A3N4M656"/>
<dbReference type="SUPFAM" id="SSF53474">
    <property type="entry name" value="alpha/beta-Hydrolases"/>
    <property type="match status" value="1"/>
</dbReference>
<feature type="domain" description="AB hydrolase-1" evidence="1">
    <location>
        <begin position="39"/>
        <end position="306"/>
    </location>
</feature>
<evidence type="ECO:0000259" key="1">
    <source>
        <dbReference type="Pfam" id="PF12697"/>
    </source>
</evidence>
<dbReference type="Proteomes" id="UP000267821">
    <property type="component" value="Unassembled WGS sequence"/>
</dbReference>
<keyword evidence="3" id="KW-1185">Reference proteome</keyword>
<dbReference type="OrthoDB" id="284184at2759"/>
<keyword evidence="2" id="KW-0378">Hydrolase</keyword>
<sequence>MVDIEVQDEAVPLNLKTPGLFVHGALSYPNSISKEMPILVMIHGFPESSEMWKYVYLPTGFSLPQFCNNKRDQQVLDRFPPGIPVYVPDIPGYGRSTLKVTKDAYSKREVGNVILDALKQVLGDYSVILSEGIRQKIVLVGHDRGARISHRLAVDNSHPHFEIIGTALLDIIPTLVQFRAFANPLQATIYYHWSFLAAPKPIPEDTIDAMGGENWIEKTFGLWMYMSEARKRLEANVPIYKKYFNNRATVEAVCADYRGGATMDFTEQVKDQDEGRKLKVPTLVIYAEDCIGSRFDFWDVWKEWVEDEKLLQLRSIGNGVVHFLPEEDPDTVTESILGWLRDVLKIRVPECACLKSQ</sequence>
<name>A0A3N4M656_9PEZI</name>
<dbReference type="GO" id="GO:0016787">
    <property type="term" value="F:hydrolase activity"/>
    <property type="evidence" value="ECO:0007669"/>
    <property type="project" value="UniProtKB-KW"/>
</dbReference>
<evidence type="ECO:0000313" key="3">
    <source>
        <dbReference type="Proteomes" id="UP000267821"/>
    </source>
</evidence>
<dbReference type="PANTHER" id="PTHR43329">
    <property type="entry name" value="EPOXIDE HYDROLASE"/>
    <property type="match status" value="1"/>
</dbReference>
<dbReference type="InterPro" id="IPR029058">
    <property type="entry name" value="AB_hydrolase_fold"/>
</dbReference>